<dbReference type="Proteomes" id="UP001500298">
    <property type="component" value="Unassembled WGS sequence"/>
</dbReference>
<evidence type="ECO:0008006" key="3">
    <source>
        <dbReference type="Google" id="ProtNLM"/>
    </source>
</evidence>
<protein>
    <recommendedName>
        <fullName evidence="3">SPOR domain-containing protein</fullName>
    </recommendedName>
</protein>
<keyword evidence="2" id="KW-1185">Reference proteome</keyword>
<comment type="caution">
    <text evidence="1">The sequence shown here is derived from an EMBL/GenBank/DDBJ whole genome shotgun (WGS) entry which is preliminary data.</text>
</comment>
<name>A0ABP9D5A5_9BACT</name>
<gene>
    <name evidence="1" type="ORF">GCM10023331_11010</name>
</gene>
<dbReference type="InterPro" id="IPR036680">
    <property type="entry name" value="SPOR-like_sf"/>
</dbReference>
<dbReference type="SUPFAM" id="SSF110997">
    <property type="entry name" value="Sporulation related repeat"/>
    <property type="match status" value="1"/>
</dbReference>
<sequence length="347" mass="40035">MAQTLTEGNWYATAQLSQEPVNVTKELYPTGSMESGDSTLTLYGESSIDFKIYFINGDQYDPVFNPNPTGIILNNQEFQFYCGMEMSLRQNYSNVLQANEFSFLGKNYLVLISFREDCLGDNCRYRCYNLFDITNPKRIVQTSFSSIFEGVESFGEFNNDGQLDFVRFAPKAPEGGTAADADTHYLITCYNVGNGTPKQLSDQGNSYYLFAEGDEGANQFQILKAYWFFDVKGQNNQSIEKTTYFTKYISFDPYHTYLYNPEGVRIEKNQYSVHVEDFGDLEAALTFCNMMMEYFDDVYIMIDQYTGNISYQVYIGNFTHRQKAEDYQRKLLTFGMRGNVSHFRKNN</sequence>
<evidence type="ECO:0000313" key="1">
    <source>
        <dbReference type="EMBL" id="GAA4827914.1"/>
    </source>
</evidence>
<accession>A0ABP9D5A5</accession>
<proteinExistence type="predicted"/>
<dbReference type="EMBL" id="BAABJX010000020">
    <property type="protein sequence ID" value="GAA4827914.1"/>
    <property type="molecule type" value="Genomic_DNA"/>
</dbReference>
<reference evidence="2" key="1">
    <citation type="journal article" date="2019" name="Int. J. Syst. Evol. Microbiol.">
        <title>The Global Catalogue of Microorganisms (GCM) 10K type strain sequencing project: providing services to taxonomists for standard genome sequencing and annotation.</title>
        <authorList>
            <consortium name="The Broad Institute Genomics Platform"/>
            <consortium name="The Broad Institute Genome Sequencing Center for Infectious Disease"/>
            <person name="Wu L."/>
            <person name="Ma J."/>
        </authorList>
    </citation>
    <scope>NUCLEOTIDE SEQUENCE [LARGE SCALE GENOMIC DNA]</scope>
    <source>
        <strain evidence="2">JCM 18326</strain>
    </source>
</reference>
<organism evidence="1 2">
    <name type="scientific">Algivirga pacifica</name>
    <dbReference type="NCBI Taxonomy" id="1162670"/>
    <lineage>
        <taxon>Bacteria</taxon>
        <taxon>Pseudomonadati</taxon>
        <taxon>Bacteroidota</taxon>
        <taxon>Cytophagia</taxon>
        <taxon>Cytophagales</taxon>
        <taxon>Flammeovirgaceae</taxon>
        <taxon>Algivirga</taxon>
    </lineage>
</organism>
<evidence type="ECO:0000313" key="2">
    <source>
        <dbReference type="Proteomes" id="UP001500298"/>
    </source>
</evidence>